<dbReference type="PROSITE" id="PS50125">
    <property type="entry name" value="GUANYLATE_CYCLASE_2"/>
    <property type="match status" value="1"/>
</dbReference>
<reference evidence="3 4" key="1">
    <citation type="submission" date="2023-03" db="EMBL/GenBank/DDBJ databases">
        <title>Draft genome sequence of Thalassotalea insulae KCTC 62186T.</title>
        <authorList>
            <person name="Sawabe T."/>
        </authorList>
    </citation>
    <scope>NUCLEOTIDE SEQUENCE [LARGE SCALE GENOMIC DNA]</scope>
    <source>
        <strain evidence="3 4">KCTC 62186</strain>
    </source>
</reference>
<dbReference type="SMART" id="SM01080">
    <property type="entry name" value="CHASE2"/>
    <property type="match status" value="1"/>
</dbReference>
<organism evidence="3 4">
    <name type="scientific">Thalassotalea insulae</name>
    <dbReference type="NCBI Taxonomy" id="2056778"/>
    <lineage>
        <taxon>Bacteria</taxon>
        <taxon>Pseudomonadati</taxon>
        <taxon>Pseudomonadota</taxon>
        <taxon>Gammaproteobacteria</taxon>
        <taxon>Alteromonadales</taxon>
        <taxon>Colwelliaceae</taxon>
        <taxon>Thalassotalea</taxon>
    </lineage>
</organism>
<dbReference type="InterPro" id="IPR001054">
    <property type="entry name" value="A/G_cyclase"/>
</dbReference>
<feature type="transmembrane region" description="Helical" evidence="1">
    <location>
        <begin position="328"/>
        <end position="350"/>
    </location>
</feature>
<dbReference type="PANTHER" id="PTHR43081">
    <property type="entry name" value="ADENYLATE CYCLASE, TERMINAL-DIFFERENTIATION SPECIFIC-RELATED"/>
    <property type="match status" value="1"/>
</dbReference>
<feature type="domain" description="Guanylate cyclase" evidence="2">
    <location>
        <begin position="421"/>
        <end position="552"/>
    </location>
</feature>
<dbReference type="Pfam" id="PF00211">
    <property type="entry name" value="Guanylate_cyc"/>
    <property type="match status" value="1"/>
</dbReference>
<evidence type="ECO:0000313" key="3">
    <source>
        <dbReference type="EMBL" id="GLX79895.1"/>
    </source>
</evidence>
<gene>
    <name evidence="3" type="ORF">tinsulaeT_32350</name>
</gene>
<dbReference type="InterPro" id="IPR050697">
    <property type="entry name" value="Adenylyl/Guanylyl_Cyclase_3/4"/>
</dbReference>
<sequence>MLTLGLLLISCVALYQQWFLRADFYLFDRQQQVLLTSKPADQQIVIIAIDDVSLEQMMQVAGRWVWPRSVHAELIEGLQAFAPQAIAFDILFSEKDIYRPDADSYLNEVLSDYTNVFFSMLVLSSTHIESAAPLLTNWQDLSKGKLHSQAQSSLLLPFAIEPEYWRLGSINYRAELDGVGRYYDIYQQTSDWKIPSLATVLALNHLTELPKQSRVLLNWRGAQQQPYQTYSYVDIYRAVVEQNSDILQQFSGKTVLIGATAAGLYDARTTPINHNLPGVYMLATALDNIKHQDYYRQMSWQAQMILASLLIMLIGLCFYFFEHYSHQLFSLLMIISGSWLAGGYFSIHLLQKNQAFFIASPLLIITLSGVLFAFVFGYVEFLQRRQALSMFGRFLDPKVVLNLLSEGKLDAGFLNQKTSLTILFSDIRGFTQLSEQHSANQVLKLLNDYFSSQVEVIFSTNGTLDKFIGDCIMAFWGAPIASTTQATDAISAALMMQDNLLAFKRNLPEHLQDFDIGIGIHSGEAIAGLIGTAQRVDYTVIGDAVNLASRIEGLTKGQCRILVSEQTMLLAQQAYDFEEVGEFKVKGRQAGVKLYQPTRR</sequence>
<dbReference type="InterPro" id="IPR029787">
    <property type="entry name" value="Nucleotide_cyclase"/>
</dbReference>
<proteinExistence type="predicted"/>
<keyword evidence="1" id="KW-1133">Transmembrane helix</keyword>
<dbReference type="SMART" id="SM00044">
    <property type="entry name" value="CYCc"/>
    <property type="match status" value="1"/>
</dbReference>
<evidence type="ECO:0000259" key="2">
    <source>
        <dbReference type="PROSITE" id="PS50125"/>
    </source>
</evidence>
<dbReference type="CDD" id="cd07302">
    <property type="entry name" value="CHD"/>
    <property type="match status" value="1"/>
</dbReference>
<comment type="caution">
    <text evidence="3">The sequence shown here is derived from an EMBL/GenBank/DDBJ whole genome shotgun (WGS) entry which is preliminary data.</text>
</comment>
<dbReference type="Proteomes" id="UP001157186">
    <property type="component" value="Unassembled WGS sequence"/>
</dbReference>
<dbReference type="Pfam" id="PF05226">
    <property type="entry name" value="CHASE2"/>
    <property type="match status" value="1"/>
</dbReference>
<dbReference type="InterPro" id="IPR007890">
    <property type="entry name" value="CHASE2"/>
</dbReference>
<dbReference type="SUPFAM" id="SSF55073">
    <property type="entry name" value="Nucleotide cyclase"/>
    <property type="match status" value="1"/>
</dbReference>
<protein>
    <submittedName>
        <fullName evidence="3">Adenylate/guanylate cyclase domain-containing protein</fullName>
    </submittedName>
</protein>
<keyword evidence="1" id="KW-0812">Transmembrane</keyword>
<keyword evidence="4" id="KW-1185">Reference proteome</keyword>
<dbReference type="Gene3D" id="3.30.70.1230">
    <property type="entry name" value="Nucleotide cyclase"/>
    <property type="match status" value="1"/>
</dbReference>
<evidence type="ECO:0000313" key="4">
    <source>
        <dbReference type="Proteomes" id="UP001157186"/>
    </source>
</evidence>
<dbReference type="PANTHER" id="PTHR43081:SF1">
    <property type="entry name" value="ADENYLATE CYCLASE, TERMINAL-DIFFERENTIATION SPECIFIC"/>
    <property type="match status" value="1"/>
</dbReference>
<keyword evidence="1" id="KW-0472">Membrane</keyword>
<feature type="transmembrane region" description="Helical" evidence="1">
    <location>
        <begin position="300"/>
        <end position="321"/>
    </location>
</feature>
<evidence type="ECO:0000256" key="1">
    <source>
        <dbReference type="SAM" id="Phobius"/>
    </source>
</evidence>
<accession>A0ABQ6GYS7</accession>
<dbReference type="EMBL" id="BSST01000001">
    <property type="protein sequence ID" value="GLX79895.1"/>
    <property type="molecule type" value="Genomic_DNA"/>
</dbReference>
<feature type="transmembrane region" description="Helical" evidence="1">
    <location>
        <begin position="356"/>
        <end position="379"/>
    </location>
</feature>
<name>A0ABQ6GYS7_9GAMM</name>